<keyword evidence="1" id="KW-0472">Membrane</keyword>
<evidence type="ECO:0000313" key="2">
    <source>
        <dbReference type="EMBL" id="ADU51334.1"/>
    </source>
</evidence>
<reference evidence="3" key="2">
    <citation type="journal article" date="2010" name="Stand. Genomic Sci.">
        <title>Complete genome sequence of Thermaerobacter marianensis type strain (7p75aT).</title>
        <authorList>
            <person name="Han C."/>
            <person name="Gu W."/>
            <person name="Zhang X."/>
            <person name="Lapidus A."/>
            <person name="Nolan M."/>
            <person name="Copeland A."/>
            <person name="Lucas S."/>
            <person name="Glavina Del Rio T."/>
            <person name="Tice H."/>
            <person name="Cheng J."/>
            <person name="Tapia R."/>
            <person name="Goodwin L."/>
            <person name="Pitluck S."/>
            <person name="Pagani I."/>
            <person name="Ivanova N."/>
            <person name="Mavromatis K."/>
            <person name="Mikhailova N."/>
            <person name="Pati A."/>
            <person name="Chen A."/>
            <person name="Palaniappan K."/>
            <person name="Land M."/>
            <person name="Hauser L."/>
            <person name="Chang Y."/>
            <person name="Jeffries C."/>
            <person name="Schneider S."/>
            <person name="Rohde M."/>
            <person name="Goker M."/>
            <person name="Pukall R."/>
            <person name="Woyke T."/>
            <person name="Bristow J."/>
            <person name="Eisen J."/>
            <person name="Markowitz V."/>
            <person name="Hugenholtz P."/>
            <person name="Kyrpides N."/>
            <person name="Klenk H."/>
            <person name="Detter J."/>
        </authorList>
    </citation>
    <scope>NUCLEOTIDE SEQUENCE [LARGE SCALE GENOMIC DNA]</scope>
    <source>
        <strain evidence="3">ATCC 700841 / DSM 12885 / JCM 10246 / 7p75a</strain>
    </source>
</reference>
<dbReference type="KEGG" id="tmr:Tmar_1221"/>
<evidence type="ECO:0000256" key="1">
    <source>
        <dbReference type="SAM" id="Phobius"/>
    </source>
</evidence>
<proteinExistence type="predicted"/>
<gene>
    <name evidence="2" type="ordered locus">Tmar_1221</name>
</gene>
<dbReference type="AlphaFoldDB" id="E6SLA3"/>
<keyword evidence="1" id="KW-0812">Transmembrane</keyword>
<organism evidence="2 3">
    <name type="scientific">Thermaerobacter marianensis (strain ATCC 700841 / DSM 12885 / JCM 10246 / 7p75a)</name>
    <dbReference type="NCBI Taxonomy" id="644966"/>
    <lineage>
        <taxon>Bacteria</taxon>
        <taxon>Bacillati</taxon>
        <taxon>Bacillota</taxon>
        <taxon>Clostridia</taxon>
        <taxon>Eubacteriales</taxon>
        <taxon>Clostridiales Family XVII. Incertae Sedis</taxon>
        <taxon>Thermaerobacter</taxon>
    </lineage>
</organism>
<keyword evidence="1" id="KW-1133">Transmembrane helix</keyword>
<reference evidence="2 3" key="1">
    <citation type="journal article" date="2010" name="Stand. Genomic Sci.">
        <title>Complete genome sequence of Thermaerobacter marianensis type strain (7p75a).</title>
        <authorList>
            <person name="Han C."/>
            <person name="Gu W."/>
            <person name="Zhang X."/>
            <person name="Lapidus A."/>
            <person name="Nolan M."/>
            <person name="Copeland A."/>
            <person name="Lucas S."/>
            <person name="Del Rio T.G."/>
            <person name="Tice H."/>
            <person name="Cheng J.F."/>
            <person name="Tapia R."/>
            <person name="Goodwin L."/>
            <person name="Pitluck S."/>
            <person name="Pagani I."/>
            <person name="Ivanova N."/>
            <person name="Mavromatis K."/>
            <person name="Mikhailova N."/>
            <person name="Pati A."/>
            <person name="Chen A."/>
            <person name="Palaniappan K."/>
            <person name="Land M."/>
            <person name="Hauser L."/>
            <person name="Chang Y.J."/>
            <person name="Jeffries C.D."/>
            <person name="Schneider S."/>
            <person name="Rohde M."/>
            <person name="Goker M."/>
            <person name="Pukall R."/>
            <person name="Woyke T."/>
            <person name="Bristow J."/>
            <person name="Eisen J.A."/>
            <person name="Markowitz V."/>
            <person name="Hugenholtz P."/>
            <person name="Kyrpides N.C."/>
            <person name="Klenk H.P."/>
            <person name="Detter J.C."/>
        </authorList>
    </citation>
    <scope>NUCLEOTIDE SEQUENCE [LARGE SCALE GENOMIC DNA]</scope>
    <source>
        <strain evidence="3">ATCC 700841 / DSM 12885 / JCM 10246 / 7p75a</strain>
    </source>
</reference>
<keyword evidence="3" id="KW-1185">Reference proteome</keyword>
<feature type="transmembrane region" description="Helical" evidence="1">
    <location>
        <begin position="71"/>
        <end position="91"/>
    </location>
</feature>
<dbReference type="Proteomes" id="UP000008915">
    <property type="component" value="Chromosome"/>
</dbReference>
<dbReference type="EMBL" id="CP002344">
    <property type="protein sequence ID" value="ADU51334.1"/>
    <property type="molecule type" value="Genomic_DNA"/>
</dbReference>
<accession>E6SLA3</accession>
<protein>
    <submittedName>
        <fullName evidence="2">Uncharacterized protein</fullName>
    </submittedName>
</protein>
<evidence type="ECO:0000313" key="3">
    <source>
        <dbReference type="Proteomes" id="UP000008915"/>
    </source>
</evidence>
<dbReference type="HOGENOM" id="CLU_2345751_0_0_9"/>
<name>E6SLA3_THEM7</name>
<sequence length="101" mass="10933">MVTQPMVPSPRPRPPRLRRRLRHARRPAAPWPGDAWGAAPGVAPLPEPRSQAGFWARFRAELAFVASLKGLWLAVAAGGFVAGFLLGTWFGRALAAAARLQ</sequence>